<keyword evidence="2" id="KW-1185">Reference proteome</keyword>
<evidence type="ECO:0000313" key="2">
    <source>
        <dbReference type="Proteomes" id="UP000700732"/>
    </source>
</evidence>
<name>A0ABR6WF16_9BACT</name>
<protein>
    <submittedName>
        <fullName evidence="1">Uncharacterized protein</fullName>
    </submittedName>
</protein>
<gene>
    <name evidence="1" type="ORF">FH603_5616</name>
</gene>
<dbReference type="Proteomes" id="UP000700732">
    <property type="component" value="Unassembled WGS sequence"/>
</dbReference>
<comment type="caution">
    <text evidence="1">The sequence shown here is derived from an EMBL/GenBank/DDBJ whole genome shotgun (WGS) entry which is preliminary data.</text>
</comment>
<evidence type="ECO:0000313" key="1">
    <source>
        <dbReference type="EMBL" id="MBC3795083.1"/>
    </source>
</evidence>
<organism evidence="1 2">
    <name type="scientific">Spirosoma utsteinense</name>
    <dbReference type="NCBI Taxonomy" id="2585773"/>
    <lineage>
        <taxon>Bacteria</taxon>
        <taxon>Pseudomonadati</taxon>
        <taxon>Bacteroidota</taxon>
        <taxon>Cytophagia</taxon>
        <taxon>Cytophagales</taxon>
        <taxon>Cytophagaceae</taxon>
        <taxon>Spirosoma</taxon>
    </lineage>
</organism>
<accession>A0ABR6WF16</accession>
<proteinExistence type="predicted"/>
<feature type="non-terminal residue" evidence="1">
    <location>
        <position position="1"/>
    </location>
</feature>
<reference evidence="1 2" key="1">
    <citation type="submission" date="2019-06" db="EMBL/GenBank/DDBJ databases">
        <title>Spirosoma utsteinense sp. nov. isolated from Antarctic ice-free soils.</title>
        <authorList>
            <person name="Tahon G."/>
        </authorList>
    </citation>
    <scope>NUCLEOTIDE SEQUENCE [LARGE SCALE GENOMIC DNA]</scope>
    <source>
        <strain evidence="1 2">LMG 31447</strain>
    </source>
</reference>
<dbReference type="EMBL" id="VFIA01000078">
    <property type="protein sequence ID" value="MBC3795083.1"/>
    <property type="molecule type" value="Genomic_DNA"/>
</dbReference>
<sequence>AIKEQVKLVEEDPKLVQSFFRKKEVAFITN</sequence>